<evidence type="ECO:0000256" key="6">
    <source>
        <dbReference type="ARBA" id="ARBA00022840"/>
    </source>
</evidence>
<sequence>MRVLNERYELVEPIGHGGMGQVWRGRDRELARTVAIKTLPVELSRQAEFRERFQREARAVAALAHPGITVLHDFGRDDSADPVPFLVMEHVDGSSLAGVVRSGPVPVARAAGIVRDIADALAHSHGLGIVHRDIKPSNVMLTRYGTVKVLDFGIARMLSDTATRLTTTGGIVGTPTYMSPEQAMGEQVDARTDQYSLGCVLYELLCGQPPFLGDSAFAIMNQHFVKPASPPSGTRPDVPPGLDAVVLRMLAKDPAQRFGSMADVWNALGPYADTAPATDRRGPAPDRTQVPTVPGPPTHPPGAPATYLTPPAQPPTYPDPFGTPPPGMASDQRPAFDPRYAAEQETQYGTGGDTWHTPRSQPRPESPPGSRREPRPDPWSESRPEPWTEPPREATPPPGSRAAARRAAARARTEEEDERPRARHRGQAAAAALLALAVAATTTMNWVSLGSGSSVGGDGTELTGVTLAGVHPSSELPLPEDASAYTGLDSYLGQGVLAATLLAAALLVAGLVVSSLLRPARALLVVTTAAVVASMAKPSLVVWTTKDARDAELSFNAVDALSFTAESGLIAALLVSILAMTASQLAAGKVGMP</sequence>
<protein>
    <recommendedName>
        <fullName evidence="1">non-specific serine/threonine protein kinase</fullName>
        <ecNumber evidence="1">2.7.11.1</ecNumber>
    </recommendedName>
</protein>
<dbReference type="PROSITE" id="PS00108">
    <property type="entry name" value="PROTEIN_KINASE_ST"/>
    <property type="match status" value="1"/>
</dbReference>
<dbReference type="PANTHER" id="PTHR43289:SF6">
    <property type="entry name" value="SERINE_THREONINE-PROTEIN KINASE NEKL-3"/>
    <property type="match status" value="1"/>
</dbReference>
<dbReference type="GO" id="GO:0045717">
    <property type="term" value="P:negative regulation of fatty acid biosynthetic process"/>
    <property type="evidence" value="ECO:0007669"/>
    <property type="project" value="UniProtKB-ARBA"/>
</dbReference>
<dbReference type="Gene3D" id="3.30.200.20">
    <property type="entry name" value="Phosphorylase Kinase, domain 1"/>
    <property type="match status" value="1"/>
</dbReference>
<evidence type="ECO:0000256" key="5">
    <source>
        <dbReference type="ARBA" id="ARBA00022777"/>
    </source>
</evidence>
<evidence type="ECO:0000256" key="1">
    <source>
        <dbReference type="ARBA" id="ARBA00012513"/>
    </source>
</evidence>
<feature type="binding site" evidence="9">
    <location>
        <position position="37"/>
    </location>
    <ligand>
        <name>ATP</name>
        <dbReference type="ChEBI" id="CHEBI:30616"/>
    </ligand>
</feature>
<keyword evidence="2" id="KW-0723">Serine/threonine-protein kinase</keyword>
<gene>
    <name evidence="13" type="ORF">LZ495_43195</name>
</gene>
<reference evidence="13" key="1">
    <citation type="submission" date="2022-01" db="EMBL/GenBank/DDBJ databases">
        <title>Genome-Based Taxonomic Classification of the Phylum Actinobacteria.</title>
        <authorList>
            <person name="Gao Y."/>
        </authorList>
    </citation>
    <scope>NUCLEOTIDE SEQUENCE</scope>
    <source>
        <strain evidence="13">KLBMP 8922</strain>
    </source>
</reference>
<dbReference type="FunFam" id="3.30.200.20:FF:000035">
    <property type="entry name" value="Serine/threonine protein kinase Stk1"/>
    <property type="match status" value="1"/>
</dbReference>
<proteinExistence type="predicted"/>
<dbReference type="Pfam" id="PF00069">
    <property type="entry name" value="Pkinase"/>
    <property type="match status" value="1"/>
</dbReference>
<feature type="compositionally biased region" description="Pro residues" evidence="10">
    <location>
        <begin position="311"/>
        <end position="327"/>
    </location>
</feature>
<dbReference type="Proteomes" id="UP001165378">
    <property type="component" value="Unassembled WGS sequence"/>
</dbReference>
<dbReference type="SUPFAM" id="SSF56112">
    <property type="entry name" value="Protein kinase-like (PK-like)"/>
    <property type="match status" value="1"/>
</dbReference>
<dbReference type="PANTHER" id="PTHR43289">
    <property type="entry name" value="MITOGEN-ACTIVATED PROTEIN KINASE KINASE KINASE 20-RELATED"/>
    <property type="match status" value="1"/>
</dbReference>
<feature type="transmembrane region" description="Helical" evidence="11">
    <location>
        <begin position="428"/>
        <end position="447"/>
    </location>
</feature>
<evidence type="ECO:0000256" key="4">
    <source>
        <dbReference type="ARBA" id="ARBA00022741"/>
    </source>
</evidence>
<dbReference type="InterPro" id="IPR011009">
    <property type="entry name" value="Kinase-like_dom_sf"/>
</dbReference>
<dbReference type="Gene3D" id="1.10.510.10">
    <property type="entry name" value="Transferase(Phosphotransferase) domain 1"/>
    <property type="match status" value="1"/>
</dbReference>
<feature type="compositionally biased region" description="Basic and acidic residues" evidence="10">
    <location>
        <begin position="370"/>
        <end position="392"/>
    </location>
</feature>
<feature type="compositionally biased region" description="Pro residues" evidence="10">
    <location>
        <begin position="293"/>
        <end position="303"/>
    </location>
</feature>
<dbReference type="FunFam" id="1.10.510.10:FF:000021">
    <property type="entry name" value="Serine/threonine protein kinase"/>
    <property type="match status" value="1"/>
</dbReference>
<feature type="transmembrane region" description="Helical" evidence="11">
    <location>
        <begin position="563"/>
        <end position="587"/>
    </location>
</feature>
<dbReference type="InterPro" id="IPR008271">
    <property type="entry name" value="Ser/Thr_kinase_AS"/>
</dbReference>
<comment type="catalytic activity">
    <reaction evidence="8">
        <text>L-seryl-[protein] + ATP = O-phospho-L-seryl-[protein] + ADP + H(+)</text>
        <dbReference type="Rhea" id="RHEA:17989"/>
        <dbReference type="Rhea" id="RHEA-COMP:9863"/>
        <dbReference type="Rhea" id="RHEA-COMP:11604"/>
        <dbReference type="ChEBI" id="CHEBI:15378"/>
        <dbReference type="ChEBI" id="CHEBI:29999"/>
        <dbReference type="ChEBI" id="CHEBI:30616"/>
        <dbReference type="ChEBI" id="CHEBI:83421"/>
        <dbReference type="ChEBI" id="CHEBI:456216"/>
        <dbReference type="EC" id="2.7.11.1"/>
    </reaction>
</comment>
<accession>A0AA41QC05</accession>
<keyword evidence="6 9" id="KW-0067">ATP-binding</keyword>
<keyword evidence="5 13" id="KW-0418">Kinase</keyword>
<keyword evidence="3" id="KW-0808">Transferase</keyword>
<feature type="transmembrane region" description="Helical" evidence="11">
    <location>
        <begin position="522"/>
        <end position="543"/>
    </location>
</feature>
<keyword evidence="11" id="KW-1133">Transmembrane helix</keyword>
<comment type="caution">
    <text evidence="13">The sequence shown here is derived from an EMBL/GenBank/DDBJ whole genome shotgun (WGS) entry which is preliminary data.</text>
</comment>
<evidence type="ECO:0000313" key="14">
    <source>
        <dbReference type="Proteomes" id="UP001165378"/>
    </source>
</evidence>
<keyword evidence="4 9" id="KW-0547">Nucleotide-binding</keyword>
<feature type="transmembrane region" description="Helical" evidence="11">
    <location>
        <begin position="491"/>
        <end position="513"/>
    </location>
</feature>
<evidence type="ECO:0000313" key="13">
    <source>
        <dbReference type="EMBL" id="MCF2533997.1"/>
    </source>
</evidence>
<evidence type="ECO:0000259" key="12">
    <source>
        <dbReference type="PROSITE" id="PS50011"/>
    </source>
</evidence>
<feature type="region of interest" description="Disordered" evidence="10">
    <location>
        <begin position="273"/>
        <end position="426"/>
    </location>
</feature>
<dbReference type="SMART" id="SM00220">
    <property type="entry name" value="S_TKc"/>
    <property type="match status" value="1"/>
</dbReference>
<evidence type="ECO:0000256" key="8">
    <source>
        <dbReference type="ARBA" id="ARBA00048679"/>
    </source>
</evidence>
<name>A0AA41QC05_9ACTN</name>
<feature type="domain" description="Protein kinase" evidence="12">
    <location>
        <begin position="8"/>
        <end position="272"/>
    </location>
</feature>
<keyword evidence="14" id="KW-1185">Reference proteome</keyword>
<dbReference type="AlphaFoldDB" id="A0AA41QC05"/>
<evidence type="ECO:0000256" key="9">
    <source>
        <dbReference type="PROSITE-ProRule" id="PRU10141"/>
    </source>
</evidence>
<dbReference type="InterPro" id="IPR017441">
    <property type="entry name" value="Protein_kinase_ATP_BS"/>
</dbReference>
<dbReference type="PROSITE" id="PS00107">
    <property type="entry name" value="PROTEIN_KINASE_ATP"/>
    <property type="match status" value="1"/>
</dbReference>
<dbReference type="GO" id="GO:0004674">
    <property type="term" value="F:protein serine/threonine kinase activity"/>
    <property type="evidence" value="ECO:0007669"/>
    <property type="project" value="UniProtKB-KW"/>
</dbReference>
<dbReference type="PROSITE" id="PS50011">
    <property type="entry name" value="PROTEIN_KINASE_DOM"/>
    <property type="match status" value="1"/>
</dbReference>
<evidence type="ECO:0000256" key="2">
    <source>
        <dbReference type="ARBA" id="ARBA00022527"/>
    </source>
</evidence>
<dbReference type="RefSeq" id="WP_235058790.1">
    <property type="nucleotide sequence ID" value="NZ_JAKFHA010000071.1"/>
</dbReference>
<dbReference type="InterPro" id="IPR000719">
    <property type="entry name" value="Prot_kinase_dom"/>
</dbReference>
<keyword evidence="11" id="KW-0812">Transmembrane</keyword>
<comment type="catalytic activity">
    <reaction evidence="7">
        <text>L-threonyl-[protein] + ATP = O-phospho-L-threonyl-[protein] + ADP + H(+)</text>
        <dbReference type="Rhea" id="RHEA:46608"/>
        <dbReference type="Rhea" id="RHEA-COMP:11060"/>
        <dbReference type="Rhea" id="RHEA-COMP:11605"/>
        <dbReference type="ChEBI" id="CHEBI:15378"/>
        <dbReference type="ChEBI" id="CHEBI:30013"/>
        <dbReference type="ChEBI" id="CHEBI:30616"/>
        <dbReference type="ChEBI" id="CHEBI:61977"/>
        <dbReference type="ChEBI" id="CHEBI:456216"/>
        <dbReference type="EC" id="2.7.11.1"/>
    </reaction>
</comment>
<keyword evidence="11" id="KW-0472">Membrane</keyword>
<evidence type="ECO:0000256" key="7">
    <source>
        <dbReference type="ARBA" id="ARBA00047899"/>
    </source>
</evidence>
<evidence type="ECO:0000256" key="11">
    <source>
        <dbReference type="SAM" id="Phobius"/>
    </source>
</evidence>
<dbReference type="CDD" id="cd14014">
    <property type="entry name" value="STKc_PknB_like"/>
    <property type="match status" value="1"/>
</dbReference>
<dbReference type="EMBL" id="JAKFHA010000071">
    <property type="protein sequence ID" value="MCF2533997.1"/>
    <property type="molecule type" value="Genomic_DNA"/>
</dbReference>
<evidence type="ECO:0000256" key="10">
    <source>
        <dbReference type="SAM" id="MobiDB-lite"/>
    </source>
</evidence>
<dbReference type="EC" id="2.7.11.1" evidence="1"/>
<dbReference type="GO" id="GO:0005524">
    <property type="term" value="F:ATP binding"/>
    <property type="evidence" value="ECO:0007669"/>
    <property type="project" value="UniProtKB-UniRule"/>
</dbReference>
<organism evidence="13 14">
    <name type="scientific">Yinghuangia soli</name>
    <dbReference type="NCBI Taxonomy" id="2908204"/>
    <lineage>
        <taxon>Bacteria</taxon>
        <taxon>Bacillati</taxon>
        <taxon>Actinomycetota</taxon>
        <taxon>Actinomycetes</taxon>
        <taxon>Kitasatosporales</taxon>
        <taxon>Streptomycetaceae</taxon>
        <taxon>Yinghuangia</taxon>
    </lineage>
</organism>
<evidence type="ECO:0000256" key="3">
    <source>
        <dbReference type="ARBA" id="ARBA00022679"/>
    </source>
</evidence>